<evidence type="ECO:0000256" key="11">
    <source>
        <dbReference type="ARBA" id="ARBA00023157"/>
    </source>
</evidence>
<dbReference type="PANTHER" id="PTHR22950">
    <property type="entry name" value="AMINO ACID TRANSPORTER"/>
    <property type="match status" value="1"/>
</dbReference>
<keyword evidence="7" id="KW-0029">Amino-acid transport</keyword>
<feature type="transmembrane region" description="Helical" evidence="16">
    <location>
        <begin position="416"/>
        <end position="437"/>
    </location>
</feature>
<keyword evidence="11" id="KW-1015">Disulfide bond</keyword>
<proteinExistence type="inferred from homology"/>
<feature type="transmembrane region" description="Helical" evidence="16">
    <location>
        <begin position="341"/>
        <end position="360"/>
    </location>
</feature>
<feature type="transmembrane region" description="Helical" evidence="16">
    <location>
        <begin position="449"/>
        <end position="474"/>
    </location>
</feature>
<evidence type="ECO:0000259" key="17">
    <source>
        <dbReference type="Pfam" id="PF01490"/>
    </source>
</evidence>
<gene>
    <name evidence="18" type="ORF">LSTR_LSTR003367</name>
</gene>
<evidence type="ECO:0000256" key="14">
    <source>
        <dbReference type="ARBA" id="ARBA00038442"/>
    </source>
</evidence>
<evidence type="ECO:0000256" key="15">
    <source>
        <dbReference type="SAM" id="MobiDB-lite"/>
    </source>
</evidence>
<dbReference type="GO" id="GO:0015179">
    <property type="term" value="F:L-amino acid transmembrane transporter activity"/>
    <property type="evidence" value="ECO:0007669"/>
    <property type="project" value="TreeGrafter"/>
</dbReference>
<evidence type="ECO:0000256" key="13">
    <source>
        <dbReference type="ARBA" id="ARBA00023228"/>
    </source>
</evidence>
<keyword evidence="5" id="KW-0479">Metal-binding</keyword>
<feature type="transmembrane region" description="Helical" evidence="16">
    <location>
        <begin position="480"/>
        <end position="504"/>
    </location>
</feature>
<sequence>MSLNRFLRTRTLSVDTSGDEREPLISTSRRRSPSLGPAGFMFYDSDINSDIESAQPRQTKGKKQLNYLYSLRPNRIDHEQVYKKLDFQLYDKSDFIIKEAQPQRATNSSLVTIFTVWNTMVGTSLLAMPWGLGESGLFLGLLLCFAMSFLCFYTAHLNVTTYAKNGKPGDGAELFVLTKDLIGPWAEIIAKSFSVLVLAGAAFIYWILLSNFFYHNVYFVFYYIRSDSNMQPSWSSNVLCPNHENFTSSGSKAEIASDTFDMIWDLHRTVPLYLVLILFPVLNFKSPTFFTKFTSLGTMAVMYIMFFAVVKFFVFGVNVSLDSTSVHYTSLAHLTTFPKMSGMLTLSLFIHNIIINLMKCNDKQENNKRDLSIAYILVCGTYAFVGLVLFIAFPIAKSCIQDNILNNFLTGDLMTLIARFFLFFQLLTVFPLIVFMLRSQVLTMIFQSSYPSVLSVVLFNAVIVALCVFFAIVFPQIGHIIRFTGAIAGFIHVYSLPCLLKIMSQKADGSLTTTSLIIHITIPILGFINIIAQFLV</sequence>
<evidence type="ECO:0000256" key="2">
    <source>
        <dbReference type="ARBA" id="ARBA00004155"/>
    </source>
</evidence>
<dbReference type="Proteomes" id="UP000291343">
    <property type="component" value="Unassembled WGS sequence"/>
</dbReference>
<dbReference type="Pfam" id="PF01490">
    <property type="entry name" value="Aa_trans"/>
    <property type="match status" value="1"/>
</dbReference>
<comment type="similarity">
    <text evidence="14">Belongs to the amino acid/polyamine transporter 2 family. SLC38A9 subfamily.</text>
</comment>
<dbReference type="InParanoid" id="A0A482X4Z7"/>
<feature type="transmembrane region" description="Helical" evidence="16">
    <location>
        <begin position="266"/>
        <end position="284"/>
    </location>
</feature>
<feature type="domain" description="Amino acid transporter transmembrane" evidence="17">
    <location>
        <begin position="108"/>
        <end position="530"/>
    </location>
</feature>
<feature type="transmembrane region" description="Helical" evidence="16">
    <location>
        <begin position="188"/>
        <end position="208"/>
    </location>
</feature>
<comment type="subcellular location">
    <subcellularLocation>
        <location evidence="1">Late endosome membrane</location>
        <topology evidence="1">Multi-pass membrane protein</topology>
    </subcellularLocation>
    <subcellularLocation>
        <location evidence="2">Lysosome membrane</location>
        <topology evidence="2">Multi-pass membrane protein</topology>
    </subcellularLocation>
</comment>
<dbReference type="GO" id="GO:0031902">
    <property type="term" value="C:late endosome membrane"/>
    <property type="evidence" value="ECO:0007669"/>
    <property type="project" value="UniProtKB-SubCell"/>
</dbReference>
<keyword evidence="8 16" id="KW-1133">Transmembrane helix</keyword>
<dbReference type="GO" id="GO:0005765">
    <property type="term" value="C:lysosomal membrane"/>
    <property type="evidence" value="ECO:0007669"/>
    <property type="project" value="UniProtKB-SubCell"/>
</dbReference>
<evidence type="ECO:0000256" key="7">
    <source>
        <dbReference type="ARBA" id="ARBA00022970"/>
    </source>
</evidence>
<dbReference type="OrthoDB" id="294730at2759"/>
<dbReference type="AlphaFoldDB" id="A0A482X4Z7"/>
<evidence type="ECO:0000256" key="9">
    <source>
        <dbReference type="ARBA" id="ARBA00023053"/>
    </source>
</evidence>
<evidence type="ECO:0000256" key="5">
    <source>
        <dbReference type="ARBA" id="ARBA00022723"/>
    </source>
</evidence>
<dbReference type="SMR" id="A0A482X4Z7"/>
<keyword evidence="4 16" id="KW-0812">Transmembrane</keyword>
<keyword evidence="13" id="KW-0458">Lysosome</keyword>
<accession>A0A482X4Z7</accession>
<evidence type="ECO:0000256" key="8">
    <source>
        <dbReference type="ARBA" id="ARBA00022989"/>
    </source>
</evidence>
<dbReference type="PANTHER" id="PTHR22950:SF244">
    <property type="entry name" value="NEUTRAL AMINO ACID TRANSPORTER 9"/>
    <property type="match status" value="1"/>
</dbReference>
<feature type="transmembrane region" description="Helical" evidence="16">
    <location>
        <begin position="516"/>
        <end position="535"/>
    </location>
</feature>
<feature type="transmembrane region" description="Helical" evidence="16">
    <location>
        <begin position="296"/>
        <end position="321"/>
    </location>
</feature>
<evidence type="ECO:0000313" key="18">
    <source>
        <dbReference type="EMBL" id="RZF40857.1"/>
    </source>
</evidence>
<feature type="transmembrane region" description="Helical" evidence="16">
    <location>
        <begin position="110"/>
        <end position="130"/>
    </location>
</feature>
<keyword evidence="3" id="KW-0813">Transport</keyword>
<evidence type="ECO:0000256" key="1">
    <source>
        <dbReference type="ARBA" id="ARBA00004107"/>
    </source>
</evidence>
<dbReference type="InterPro" id="IPR013057">
    <property type="entry name" value="AA_transpt_TM"/>
</dbReference>
<evidence type="ECO:0000313" key="19">
    <source>
        <dbReference type="Proteomes" id="UP000291343"/>
    </source>
</evidence>
<reference evidence="18 19" key="1">
    <citation type="journal article" date="2017" name="Gigascience">
        <title>Genome sequence of the small brown planthopper, Laodelphax striatellus.</title>
        <authorList>
            <person name="Zhu J."/>
            <person name="Jiang F."/>
            <person name="Wang X."/>
            <person name="Yang P."/>
            <person name="Bao Y."/>
            <person name="Zhao W."/>
            <person name="Wang W."/>
            <person name="Lu H."/>
            <person name="Wang Q."/>
            <person name="Cui N."/>
            <person name="Li J."/>
            <person name="Chen X."/>
            <person name="Luo L."/>
            <person name="Yu J."/>
            <person name="Kang L."/>
            <person name="Cui F."/>
        </authorList>
    </citation>
    <scope>NUCLEOTIDE SEQUENCE [LARGE SCALE GENOMIC DNA]</scope>
    <source>
        <strain evidence="18">Lst14</strain>
    </source>
</reference>
<evidence type="ECO:0000256" key="10">
    <source>
        <dbReference type="ARBA" id="ARBA00023136"/>
    </source>
</evidence>
<evidence type="ECO:0000256" key="3">
    <source>
        <dbReference type="ARBA" id="ARBA00022448"/>
    </source>
</evidence>
<name>A0A482X4Z7_LAOST</name>
<evidence type="ECO:0000256" key="4">
    <source>
        <dbReference type="ARBA" id="ARBA00022692"/>
    </source>
</evidence>
<evidence type="ECO:0000256" key="12">
    <source>
        <dbReference type="ARBA" id="ARBA00023180"/>
    </source>
</evidence>
<feature type="region of interest" description="Disordered" evidence="15">
    <location>
        <begin position="15"/>
        <end position="37"/>
    </location>
</feature>
<dbReference type="EMBL" id="QKKF02017590">
    <property type="protein sequence ID" value="RZF40857.1"/>
    <property type="molecule type" value="Genomic_DNA"/>
</dbReference>
<evidence type="ECO:0000256" key="6">
    <source>
        <dbReference type="ARBA" id="ARBA00022753"/>
    </source>
</evidence>
<keyword evidence="12" id="KW-0325">Glycoprotein</keyword>
<keyword evidence="10 16" id="KW-0472">Membrane</keyword>
<keyword evidence="9" id="KW-0915">Sodium</keyword>
<evidence type="ECO:0000256" key="16">
    <source>
        <dbReference type="SAM" id="Phobius"/>
    </source>
</evidence>
<keyword evidence="6" id="KW-0967">Endosome</keyword>
<organism evidence="18 19">
    <name type="scientific">Laodelphax striatellus</name>
    <name type="common">Small brown planthopper</name>
    <name type="synonym">Delphax striatella</name>
    <dbReference type="NCBI Taxonomy" id="195883"/>
    <lineage>
        <taxon>Eukaryota</taxon>
        <taxon>Metazoa</taxon>
        <taxon>Ecdysozoa</taxon>
        <taxon>Arthropoda</taxon>
        <taxon>Hexapoda</taxon>
        <taxon>Insecta</taxon>
        <taxon>Pterygota</taxon>
        <taxon>Neoptera</taxon>
        <taxon>Paraneoptera</taxon>
        <taxon>Hemiptera</taxon>
        <taxon>Auchenorrhyncha</taxon>
        <taxon>Fulgoroidea</taxon>
        <taxon>Delphacidae</taxon>
        <taxon>Criomorphinae</taxon>
        <taxon>Laodelphax</taxon>
    </lineage>
</organism>
<feature type="transmembrane region" description="Helical" evidence="16">
    <location>
        <begin position="136"/>
        <end position="155"/>
    </location>
</feature>
<dbReference type="STRING" id="195883.A0A482X4Z7"/>
<feature type="transmembrane region" description="Helical" evidence="16">
    <location>
        <begin position="372"/>
        <end position="396"/>
    </location>
</feature>
<comment type="caution">
    <text evidence="18">The sequence shown here is derived from an EMBL/GenBank/DDBJ whole genome shotgun (WGS) entry which is preliminary data.</text>
</comment>
<protein>
    <recommendedName>
        <fullName evidence="17">Amino acid transporter transmembrane domain-containing protein</fullName>
    </recommendedName>
</protein>
<dbReference type="GO" id="GO:0046872">
    <property type="term" value="F:metal ion binding"/>
    <property type="evidence" value="ECO:0007669"/>
    <property type="project" value="UniProtKB-KW"/>
</dbReference>
<keyword evidence="19" id="KW-1185">Reference proteome</keyword>